<dbReference type="EMBL" id="FZOD01000028">
    <property type="protein sequence ID" value="SNT19595.1"/>
    <property type="molecule type" value="Genomic_DNA"/>
</dbReference>
<proteinExistence type="predicted"/>
<reference evidence="1 2" key="1">
    <citation type="submission" date="2017-06" db="EMBL/GenBank/DDBJ databases">
        <authorList>
            <person name="Kim H.J."/>
            <person name="Triplett B.A."/>
        </authorList>
    </citation>
    <scope>NUCLEOTIDE SEQUENCE [LARGE SCALE GENOMIC DNA]</scope>
    <source>
        <strain evidence="1 2">CGMCC 4.2132</strain>
    </source>
</reference>
<dbReference type="AlphaFoldDB" id="A0A239KNF2"/>
<keyword evidence="1" id="KW-0378">Hydrolase</keyword>
<dbReference type="GO" id="GO:0016787">
    <property type="term" value="F:hydrolase activity"/>
    <property type="evidence" value="ECO:0007669"/>
    <property type="project" value="UniProtKB-KW"/>
</dbReference>
<dbReference type="Proteomes" id="UP000198282">
    <property type="component" value="Unassembled WGS sequence"/>
</dbReference>
<protein>
    <submittedName>
        <fullName evidence="1">Diadenosine tetraphosphate (Ap4A) hydrolase</fullName>
    </submittedName>
</protein>
<evidence type="ECO:0000313" key="2">
    <source>
        <dbReference type="Proteomes" id="UP000198282"/>
    </source>
</evidence>
<gene>
    <name evidence="1" type="ORF">SAMN05216276_102819</name>
</gene>
<evidence type="ECO:0000313" key="1">
    <source>
        <dbReference type="EMBL" id="SNT19595.1"/>
    </source>
</evidence>
<dbReference type="Gene3D" id="3.30.428.10">
    <property type="entry name" value="HIT-like"/>
    <property type="match status" value="1"/>
</dbReference>
<dbReference type="SUPFAM" id="SSF54197">
    <property type="entry name" value="HIT-like"/>
    <property type="match status" value="1"/>
</dbReference>
<organism evidence="1 2">
    <name type="scientific">Streptosporangium subroseum</name>
    <dbReference type="NCBI Taxonomy" id="106412"/>
    <lineage>
        <taxon>Bacteria</taxon>
        <taxon>Bacillati</taxon>
        <taxon>Actinomycetota</taxon>
        <taxon>Actinomycetes</taxon>
        <taxon>Streptosporangiales</taxon>
        <taxon>Streptosporangiaceae</taxon>
        <taxon>Streptosporangium</taxon>
    </lineage>
</organism>
<keyword evidence="2" id="KW-1185">Reference proteome</keyword>
<dbReference type="OrthoDB" id="160649at2"/>
<name>A0A239KNF2_9ACTN</name>
<sequence length="143" mass="15943">MTANSDCPYCPPEGGDQEPIDGWIHRDEHWLVAQGPAETTMPGALKITSRRHFIDFAEMTPPEAASFGPLLTRLDAALRQATDAERVHLVSTRDRVQHFHAWLYPRPASHPLRGTDFLAAPQHSDPADAERAAHAIRRHLTAQ</sequence>
<dbReference type="RefSeq" id="WP_089209893.1">
    <property type="nucleotide sequence ID" value="NZ_FZOD01000028.1"/>
</dbReference>
<dbReference type="InterPro" id="IPR036265">
    <property type="entry name" value="HIT-like_sf"/>
</dbReference>
<accession>A0A239KNF2</accession>